<keyword evidence="2 6" id="KW-0378">Hydrolase</keyword>
<dbReference type="Proteomes" id="UP001329313">
    <property type="component" value="Chromosome"/>
</dbReference>
<evidence type="ECO:0000256" key="4">
    <source>
        <dbReference type="SAM" id="SignalP"/>
    </source>
</evidence>
<feature type="signal peptide" evidence="4">
    <location>
        <begin position="1"/>
        <end position="33"/>
    </location>
</feature>
<comment type="similarity">
    <text evidence="1">Belongs to the glycosyl hydrolase 3 family.</text>
</comment>
<organism evidence="6 7">
    <name type="scientific">Microbacterium limosum</name>
    <dbReference type="NCBI Taxonomy" id="3079935"/>
    <lineage>
        <taxon>Bacteria</taxon>
        <taxon>Bacillati</taxon>
        <taxon>Actinomycetota</taxon>
        <taxon>Actinomycetes</taxon>
        <taxon>Micrococcales</taxon>
        <taxon>Microbacteriaceae</taxon>
        <taxon>Microbacterium</taxon>
    </lineage>
</organism>
<dbReference type="SUPFAM" id="SSF51445">
    <property type="entry name" value="(Trans)glycosidases"/>
    <property type="match status" value="1"/>
</dbReference>
<dbReference type="GO" id="GO:0005975">
    <property type="term" value="P:carbohydrate metabolic process"/>
    <property type="evidence" value="ECO:0007669"/>
    <property type="project" value="InterPro"/>
</dbReference>
<evidence type="ECO:0000259" key="5">
    <source>
        <dbReference type="Pfam" id="PF00933"/>
    </source>
</evidence>
<dbReference type="AlphaFoldDB" id="A0AAU0MK84"/>
<keyword evidence="3" id="KW-0326">Glycosidase</keyword>
<dbReference type="GO" id="GO:0004553">
    <property type="term" value="F:hydrolase activity, hydrolyzing O-glycosyl compounds"/>
    <property type="evidence" value="ECO:0007669"/>
    <property type="project" value="InterPro"/>
</dbReference>
<gene>
    <name evidence="6" type="ORF">RYJ27_05660</name>
</gene>
<evidence type="ECO:0000313" key="7">
    <source>
        <dbReference type="Proteomes" id="UP001329313"/>
    </source>
</evidence>
<dbReference type="PANTHER" id="PTHR30480">
    <property type="entry name" value="BETA-HEXOSAMINIDASE-RELATED"/>
    <property type="match status" value="1"/>
</dbReference>
<sequence length="408" mass="41351">MTTAPRWVPRNLGRAAVLAAIAVPLAVAAPAAAAPPPVPTAQGEEAPPIRVEPAAAQDRSDAAAALVAAMSTRERAAAIVMAHTPTTDPGAAADFVAQTGIAGFILMGANIGGDEAAVRDLTDALTLDAALPPLIAVDQEGGDVRRLRWDDFPASTTLKRTDAEAALDAFAARGSLLGRVGIGVNFGVVADYTDDPGSFIYRRSLGTDAAGSAERVAAAVEGESPFAASTLKHFPGHGATPGDSHRVIPATDMSLEAWRSGEAVPFREGVAAGAELVMFGHLAYTAVDAAPASLSAAWHDILRDELGFTGVAVTDDMAMLEASGIPAYSDPVENAIAAVVAGNDLVLGVAYTTPGRVTAVVDGIVQATESGRIAPERLQEAATRVTALRLARGGSSGAVPCGECAPVG</sequence>
<evidence type="ECO:0000313" key="6">
    <source>
        <dbReference type="EMBL" id="WOQ70679.1"/>
    </source>
</evidence>
<keyword evidence="4" id="KW-0732">Signal</keyword>
<reference evidence="6 7" key="1">
    <citation type="submission" date="2023-10" db="EMBL/GenBank/DDBJ databases">
        <title>Y20.</title>
        <authorList>
            <person name="Zhang G."/>
            <person name="Ding Y."/>
        </authorList>
    </citation>
    <scope>NUCLEOTIDE SEQUENCE [LARGE SCALE GENOMIC DNA]</scope>
    <source>
        <strain evidence="6 7">Y20</strain>
    </source>
</reference>
<keyword evidence="7" id="KW-1185">Reference proteome</keyword>
<protein>
    <submittedName>
        <fullName evidence="6">Glycoside hydrolase family 3 N-terminal domain-containing protein</fullName>
    </submittedName>
</protein>
<proteinExistence type="inferred from homology"/>
<dbReference type="Gene3D" id="3.20.20.300">
    <property type="entry name" value="Glycoside hydrolase, family 3, N-terminal domain"/>
    <property type="match status" value="1"/>
</dbReference>
<dbReference type="PANTHER" id="PTHR30480:SF14">
    <property type="entry name" value="HYDROLASE, PUTATIVE (AFU_ORTHOLOGUE AFUA_4G13770)-RELATED"/>
    <property type="match status" value="1"/>
</dbReference>
<name>A0AAU0MK84_9MICO</name>
<dbReference type="EMBL" id="CP137080">
    <property type="protein sequence ID" value="WOQ70679.1"/>
    <property type="molecule type" value="Genomic_DNA"/>
</dbReference>
<evidence type="ECO:0000256" key="1">
    <source>
        <dbReference type="ARBA" id="ARBA00005336"/>
    </source>
</evidence>
<evidence type="ECO:0000256" key="3">
    <source>
        <dbReference type="ARBA" id="ARBA00023295"/>
    </source>
</evidence>
<dbReference type="GO" id="GO:0009254">
    <property type="term" value="P:peptidoglycan turnover"/>
    <property type="evidence" value="ECO:0007669"/>
    <property type="project" value="TreeGrafter"/>
</dbReference>
<evidence type="ECO:0000256" key="2">
    <source>
        <dbReference type="ARBA" id="ARBA00022801"/>
    </source>
</evidence>
<dbReference type="Pfam" id="PF00933">
    <property type="entry name" value="Glyco_hydro_3"/>
    <property type="match status" value="1"/>
</dbReference>
<feature type="domain" description="Glycoside hydrolase family 3 N-terminal" evidence="5">
    <location>
        <begin position="91"/>
        <end position="387"/>
    </location>
</feature>
<dbReference type="KEGG" id="mliy:RYJ27_05660"/>
<dbReference type="InterPro" id="IPR050226">
    <property type="entry name" value="NagZ_Beta-hexosaminidase"/>
</dbReference>
<dbReference type="RefSeq" id="WP_330171748.1">
    <property type="nucleotide sequence ID" value="NZ_CP137080.1"/>
</dbReference>
<dbReference type="InterPro" id="IPR036962">
    <property type="entry name" value="Glyco_hydro_3_N_sf"/>
</dbReference>
<dbReference type="InterPro" id="IPR001764">
    <property type="entry name" value="Glyco_hydro_3_N"/>
</dbReference>
<feature type="chain" id="PRO_5043591462" evidence="4">
    <location>
        <begin position="34"/>
        <end position="408"/>
    </location>
</feature>
<dbReference type="InterPro" id="IPR017853">
    <property type="entry name" value="GH"/>
</dbReference>
<accession>A0AAU0MK84</accession>